<dbReference type="PROSITE" id="PS50297">
    <property type="entry name" value="ANK_REP_REGION"/>
    <property type="match status" value="2"/>
</dbReference>
<dbReference type="InterPro" id="IPR036770">
    <property type="entry name" value="Ankyrin_rpt-contain_sf"/>
</dbReference>
<organism evidence="4 5">
    <name type="scientific">Brachionus calyciflorus</name>
    <dbReference type="NCBI Taxonomy" id="104777"/>
    <lineage>
        <taxon>Eukaryota</taxon>
        <taxon>Metazoa</taxon>
        <taxon>Spiralia</taxon>
        <taxon>Gnathifera</taxon>
        <taxon>Rotifera</taxon>
        <taxon>Eurotatoria</taxon>
        <taxon>Monogononta</taxon>
        <taxon>Pseudotrocha</taxon>
        <taxon>Ploima</taxon>
        <taxon>Brachionidae</taxon>
        <taxon>Brachionus</taxon>
    </lineage>
</organism>
<dbReference type="PANTHER" id="PTHR24173">
    <property type="entry name" value="ANKYRIN REPEAT CONTAINING"/>
    <property type="match status" value="1"/>
</dbReference>
<evidence type="ECO:0000313" key="5">
    <source>
        <dbReference type="Proteomes" id="UP000663879"/>
    </source>
</evidence>
<accession>A0A814HVQ5</accession>
<gene>
    <name evidence="4" type="ORF">OXX778_LOCUS17133</name>
</gene>
<comment type="caution">
    <text evidence="4">The sequence shown here is derived from an EMBL/GenBank/DDBJ whole genome shotgun (WGS) entry which is preliminary data.</text>
</comment>
<reference evidence="4" key="1">
    <citation type="submission" date="2021-02" db="EMBL/GenBank/DDBJ databases">
        <authorList>
            <person name="Nowell W R."/>
        </authorList>
    </citation>
    <scope>NUCLEOTIDE SEQUENCE</scope>
    <source>
        <strain evidence="4">Ploen Becks lab</strain>
    </source>
</reference>
<feature type="repeat" description="ANK" evidence="3">
    <location>
        <begin position="25"/>
        <end position="57"/>
    </location>
</feature>
<dbReference type="Proteomes" id="UP000663879">
    <property type="component" value="Unassembled WGS sequence"/>
</dbReference>
<feature type="repeat" description="ANK" evidence="3">
    <location>
        <begin position="59"/>
        <end position="91"/>
    </location>
</feature>
<keyword evidence="2 3" id="KW-0040">ANK repeat</keyword>
<dbReference type="EMBL" id="CAJNOC010004282">
    <property type="protein sequence ID" value="CAF1016001.1"/>
    <property type="molecule type" value="Genomic_DNA"/>
</dbReference>
<evidence type="ECO:0000256" key="2">
    <source>
        <dbReference type="ARBA" id="ARBA00023043"/>
    </source>
</evidence>
<evidence type="ECO:0000313" key="4">
    <source>
        <dbReference type="EMBL" id="CAF1016001.1"/>
    </source>
</evidence>
<keyword evidence="5" id="KW-1185">Reference proteome</keyword>
<name>A0A814HVQ5_9BILA</name>
<evidence type="ECO:0008006" key="6">
    <source>
        <dbReference type="Google" id="ProtNLM"/>
    </source>
</evidence>
<dbReference type="AlphaFoldDB" id="A0A814HVQ5"/>
<dbReference type="InterPro" id="IPR002110">
    <property type="entry name" value="Ankyrin_rpt"/>
</dbReference>
<protein>
    <recommendedName>
        <fullName evidence="6">Ankyrin repeat protein</fullName>
    </recommendedName>
</protein>
<dbReference type="Gene3D" id="1.25.40.20">
    <property type="entry name" value="Ankyrin repeat-containing domain"/>
    <property type="match status" value="1"/>
</dbReference>
<dbReference type="OrthoDB" id="194358at2759"/>
<proteinExistence type="predicted"/>
<dbReference type="SUPFAM" id="SSF48403">
    <property type="entry name" value="Ankyrin repeat"/>
    <property type="match status" value="1"/>
</dbReference>
<dbReference type="PANTHER" id="PTHR24173:SF74">
    <property type="entry name" value="ANKYRIN REPEAT DOMAIN-CONTAINING PROTEIN 16"/>
    <property type="match status" value="1"/>
</dbReference>
<dbReference type="SMART" id="SM00248">
    <property type="entry name" value="ANK"/>
    <property type="match status" value="2"/>
</dbReference>
<keyword evidence="1" id="KW-0677">Repeat</keyword>
<evidence type="ECO:0000256" key="3">
    <source>
        <dbReference type="PROSITE-ProRule" id="PRU00023"/>
    </source>
</evidence>
<dbReference type="PROSITE" id="PS50088">
    <property type="entry name" value="ANK_REPEAT"/>
    <property type="match status" value="2"/>
</dbReference>
<sequence>MITPDNTIDQTLFDYLNLIRLKCYHGSLPCHIASKKGYLNIVKILLEKDCSILNSQDDDGNTFLHLASQSGHSNIIKYLLKKNADTDIRNDKGLKPVDIAIKTKCKDVLDILS</sequence>
<dbReference type="Pfam" id="PF12796">
    <property type="entry name" value="Ank_2"/>
    <property type="match status" value="1"/>
</dbReference>
<evidence type="ECO:0000256" key="1">
    <source>
        <dbReference type="ARBA" id="ARBA00022737"/>
    </source>
</evidence>